<feature type="transmembrane region" description="Helical" evidence="5">
    <location>
        <begin position="330"/>
        <end position="348"/>
    </location>
</feature>
<evidence type="ECO:0000256" key="1">
    <source>
        <dbReference type="ARBA" id="ARBA00004141"/>
    </source>
</evidence>
<sequence length="481" mass="51861">MAYYSPSSTQFDKEPKSPGEENDKGDDSSSSDEEPPSQLNTETHHDTDPDMRIEEDYGICQVNTAKEKQVQGARSTLDRVLSRTSAADKDPGPPPDGGFWAWSSAIAGHIMMLNSCSFGVFQTYYTTHLPNPASQISWIGAVQISALFFVGTFAGRLTDAGYFRATFAAGSVLTLLGVFMTSLSTTFPQLLLAQGLCTGFGNGFMFTPSLAVVSTYFKKRRALAFGIVSTGSSTGGLIFPSMARQLLGKIGFAWTVRAIGLVQLITLIMANCLLRPRIPPRKAGPWVDLASFKEKAYLFFAIGIFFVFFGTFFPFYYLASFATSQLDKPLAYTDALNLLLVVNGVGLIGRSLPNAIAHHFGSIECIIPVTCISSICLFSWTGVSTVGGLYVWATVYGLVAGASMSLYPPALTDLTTDVRKAGLRMGMICTTNSIATLTGPPIAGFIIRHYGGHYLGAQIFGGVSLFLGSFFMLMAKRSCSK</sequence>
<evidence type="ECO:0000259" key="6">
    <source>
        <dbReference type="PROSITE" id="PS50850"/>
    </source>
</evidence>
<dbReference type="InterPro" id="IPR011701">
    <property type="entry name" value="MFS"/>
</dbReference>
<dbReference type="PANTHER" id="PTHR11360">
    <property type="entry name" value="MONOCARBOXYLATE TRANSPORTER"/>
    <property type="match status" value="1"/>
</dbReference>
<keyword evidence="5" id="KW-0812">Transmembrane</keyword>
<feature type="transmembrane region" description="Helical" evidence="5">
    <location>
        <begin position="99"/>
        <end position="124"/>
    </location>
</feature>
<feature type="transmembrane region" description="Helical" evidence="5">
    <location>
        <begin position="428"/>
        <end position="447"/>
    </location>
</feature>
<dbReference type="InterPro" id="IPR036259">
    <property type="entry name" value="MFS_trans_sf"/>
</dbReference>
<keyword evidence="5" id="KW-0472">Membrane</keyword>
<feature type="transmembrane region" description="Helical" evidence="5">
    <location>
        <begin position="190"/>
        <end position="213"/>
    </location>
</feature>
<keyword evidence="5" id="KW-1133">Transmembrane helix</keyword>
<dbReference type="PROSITE" id="PS50850">
    <property type="entry name" value="MFS"/>
    <property type="match status" value="1"/>
</dbReference>
<protein>
    <submittedName>
        <fullName evidence="7">Transporter mch4</fullName>
    </submittedName>
</protein>
<feature type="compositionally biased region" description="Polar residues" evidence="4">
    <location>
        <begin position="1"/>
        <end position="10"/>
    </location>
</feature>
<dbReference type="SUPFAM" id="SSF103473">
    <property type="entry name" value="MFS general substrate transporter"/>
    <property type="match status" value="1"/>
</dbReference>
<proteinExistence type="inferred from homology"/>
<evidence type="ECO:0000313" key="7">
    <source>
        <dbReference type="EMBL" id="RGP59002.1"/>
    </source>
</evidence>
<reference evidence="7 8" key="1">
    <citation type="journal article" date="2018" name="PLoS Pathog.">
        <title>Evolution of structural diversity of trichothecenes, a family of toxins produced by plant pathogenic and entomopathogenic fungi.</title>
        <authorList>
            <person name="Proctor R.H."/>
            <person name="McCormick S.P."/>
            <person name="Kim H.S."/>
            <person name="Cardoza R.E."/>
            <person name="Stanley A.M."/>
            <person name="Lindo L."/>
            <person name="Kelly A."/>
            <person name="Brown D.W."/>
            <person name="Lee T."/>
            <person name="Vaughan M.M."/>
            <person name="Alexander N.J."/>
            <person name="Busman M."/>
            <person name="Gutierrez S."/>
        </authorList>
    </citation>
    <scope>NUCLEOTIDE SEQUENCE [LARGE SCALE GENOMIC DNA]</scope>
    <source>
        <strain evidence="7 8">NRRL 20695</strain>
    </source>
</reference>
<keyword evidence="3" id="KW-0325">Glycoprotein</keyword>
<feature type="transmembrane region" description="Helical" evidence="5">
    <location>
        <begin position="389"/>
        <end position="407"/>
    </location>
</feature>
<feature type="transmembrane region" description="Helical" evidence="5">
    <location>
        <begin position="222"/>
        <end position="242"/>
    </location>
</feature>
<evidence type="ECO:0000256" key="2">
    <source>
        <dbReference type="ARBA" id="ARBA00006727"/>
    </source>
</evidence>
<feature type="transmembrane region" description="Helical" evidence="5">
    <location>
        <begin position="453"/>
        <end position="475"/>
    </location>
</feature>
<dbReference type="PANTHER" id="PTHR11360:SF130">
    <property type="entry name" value="MAJOR FACILITATOR SUPERFAMILY (MFS) PROFILE DOMAIN-CONTAINING PROTEIN-RELATED"/>
    <property type="match status" value="1"/>
</dbReference>
<dbReference type="Pfam" id="PF07690">
    <property type="entry name" value="MFS_1"/>
    <property type="match status" value="1"/>
</dbReference>
<comment type="similarity">
    <text evidence="2">Belongs to the major facilitator superfamily. Monocarboxylate porter (TC 2.A.1.13) family.</text>
</comment>
<gene>
    <name evidence="7" type="ORF">FLONG3_11315</name>
</gene>
<feature type="domain" description="Major facilitator superfamily (MFS) profile" evidence="6">
    <location>
        <begin position="100"/>
        <end position="480"/>
    </location>
</feature>
<feature type="transmembrane region" description="Helical" evidence="5">
    <location>
        <begin position="295"/>
        <end position="318"/>
    </location>
</feature>
<feature type="transmembrane region" description="Helical" evidence="5">
    <location>
        <begin position="162"/>
        <end position="184"/>
    </location>
</feature>
<dbReference type="GO" id="GO:0022857">
    <property type="term" value="F:transmembrane transporter activity"/>
    <property type="evidence" value="ECO:0007669"/>
    <property type="project" value="InterPro"/>
</dbReference>
<evidence type="ECO:0000256" key="5">
    <source>
        <dbReference type="SAM" id="Phobius"/>
    </source>
</evidence>
<feature type="compositionally biased region" description="Basic and acidic residues" evidence="4">
    <location>
        <begin position="76"/>
        <end position="91"/>
    </location>
</feature>
<evidence type="ECO:0000313" key="8">
    <source>
        <dbReference type="Proteomes" id="UP000266234"/>
    </source>
</evidence>
<dbReference type="AlphaFoldDB" id="A0A395RGJ7"/>
<comment type="subcellular location">
    <subcellularLocation>
        <location evidence="1">Membrane</location>
        <topology evidence="1">Multi-pass membrane protein</topology>
    </subcellularLocation>
</comment>
<dbReference type="OrthoDB" id="5212574at2759"/>
<dbReference type="InterPro" id="IPR050327">
    <property type="entry name" value="Proton-linked_MCT"/>
</dbReference>
<evidence type="ECO:0000256" key="4">
    <source>
        <dbReference type="SAM" id="MobiDB-lite"/>
    </source>
</evidence>
<feature type="transmembrane region" description="Helical" evidence="5">
    <location>
        <begin position="360"/>
        <end position="383"/>
    </location>
</feature>
<keyword evidence="8" id="KW-1185">Reference proteome</keyword>
<dbReference type="Proteomes" id="UP000266234">
    <property type="component" value="Unassembled WGS sequence"/>
</dbReference>
<feature type="transmembrane region" description="Helical" evidence="5">
    <location>
        <begin position="136"/>
        <end position="155"/>
    </location>
</feature>
<feature type="compositionally biased region" description="Basic and acidic residues" evidence="4">
    <location>
        <begin position="42"/>
        <end position="55"/>
    </location>
</feature>
<dbReference type="EMBL" id="PXOG01000411">
    <property type="protein sequence ID" value="RGP59002.1"/>
    <property type="molecule type" value="Genomic_DNA"/>
</dbReference>
<dbReference type="InterPro" id="IPR020846">
    <property type="entry name" value="MFS_dom"/>
</dbReference>
<feature type="transmembrane region" description="Helical" evidence="5">
    <location>
        <begin position="254"/>
        <end position="274"/>
    </location>
</feature>
<accession>A0A395RGJ7</accession>
<organism evidence="7 8">
    <name type="scientific">Fusarium longipes</name>
    <dbReference type="NCBI Taxonomy" id="694270"/>
    <lineage>
        <taxon>Eukaryota</taxon>
        <taxon>Fungi</taxon>
        <taxon>Dikarya</taxon>
        <taxon>Ascomycota</taxon>
        <taxon>Pezizomycotina</taxon>
        <taxon>Sordariomycetes</taxon>
        <taxon>Hypocreomycetidae</taxon>
        <taxon>Hypocreales</taxon>
        <taxon>Nectriaceae</taxon>
        <taxon>Fusarium</taxon>
    </lineage>
</organism>
<feature type="region of interest" description="Disordered" evidence="4">
    <location>
        <begin position="1"/>
        <end position="95"/>
    </location>
</feature>
<dbReference type="GO" id="GO:0016020">
    <property type="term" value="C:membrane"/>
    <property type="evidence" value="ECO:0007669"/>
    <property type="project" value="UniProtKB-SubCell"/>
</dbReference>
<evidence type="ECO:0000256" key="3">
    <source>
        <dbReference type="ARBA" id="ARBA00023180"/>
    </source>
</evidence>
<comment type="caution">
    <text evidence="7">The sequence shown here is derived from an EMBL/GenBank/DDBJ whole genome shotgun (WGS) entry which is preliminary data.</text>
</comment>
<name>A0A395RGJ7_9HYPO</name>
<feature type="compositionally biased region" description="Basic and acidic residues" evidence="4">
    <location>
        <begin position="11"/>
        <end position="27"/>
    </location>
</feature>
<dbReference type="Gene3D" id="1.20.1250.20">
    <property type="entry name" value="MFS general substrate transporter like domains"/>
    <property type="match status" value="1"/>
</dbReference>